<protein>
    <submittedName>
        <fullName evidence="4">DUF148 domain-containing protein</fullName>
    </submittedName>
</protein>
<dbReference type="WBParaSite" id="MhA1_Contig1183.frz3.gene5">
    <property type="protein sequence ID" value="MhA1_Contig1183.frz3.gene5"/>
    <property type="gene ID" value="MhA1_Contig1183.frz3.gene5"/>
</dbReference>
<name>A0A1I8B0R7_MELHA</name>
<evidence type="ECO:0000256" key="2">
    <source>
        <dbReference type="SAM" id="MobiDB-lite"/>
    </source>
</evidence>
<evidence type="ECO:0000313" key="4">
    <source>
        <dbReference type="WBParaSite" id="MhA1_Contig1183.frz3.gene5"/>
    </source>
</evidence>
<dbReference type="Proteomes" id="UP000095281">
    <property type="component" value="Unplaced"/>
</dbReference>
<dbReference type="AlphaFoldDB" id="A0A1I8B0R7"/>
<proteinExistence type="predicted"/>
<organism evidence="3 4">
    <name type="scientific">Meloidogyne hapla</name>
    <name type="common">Root-knot nematode worm</name>
    <dbReference type="NCBI Taxonomy" id="6305"/>
    <lineage>
        <taxon>Eukaryota</taxon>
        <taxon>Metazoa</taxon>
        <taxon>Ecdysozoa</taxon>
        <taxon>Nematoda</taxon>
        <taxon>Chromadorea</taxon>
        <taxon>Rhabditida</taxon>
        <taxon>Tylenchina</taxon>
        <taxon>Tylenchomorpha</taxon>
        <taxon>Tylenchoidea</taxon>
        <taxon>Meloidogynidae</taxon>
        <taxon>Meloidogyninae</taxon>
        <taxon>Meloidogyne</taxon>
    </lineage>
</organism>
<accession>A0A1I8B0R7</accession>
<feature type="compositionally biased region" description="Basic and acidic residues" evidence="2">
    <location>
        <begin position="156"/>
        <end position="170"/>
    </location>
</feature>
<reference evidence="4" key="1">
    <citation type="submission" date="2016-11" db="UniProtKB">
        <authorList>
            <consortium name="WormBaseParasite"/>
        </authorList>
    </citation>
    <scope>IDENTIFICATION</scope>
</reference>
<evidence type="ECO:0000313" key="3">
    <source>
        <dbReference type="Proteomes" id="UP000095281"/>
    </source>
</evidence>
<sequence>MAAFEMDVDALLADNNNEENLPPKDGENGIQKVSTKNKKNNTLLENIQKESETTRETIIKVHDKIREALSSQQKAIVEEILQEINPRFLEIETSLNELKIQLQNLSAESEALSDSVSVAGLEEEPPINEEPIQNAQQNIQQQAPQENEQHIRREARGNEQQYRREARELGNNRGQPRGGRRTRDARLFFLLRQLERERANDRFNPYRPGRGGYGGGNHQLGHRRDYYRRGN</sequence>
<feature type="coiled-coil region" evidence="1">
    <location>
        <begin position="88"/>
        <end position="115"/>
    </location>
</feature>
<keyword evidence="3" id="KW-1185">Reference proteome</keyword>
<feature type="compositionally biased region" description="Gly residues" evidence="2">
    <location>
        <begin position="209"/>
        <end position="218"/>
    </location>
</feature>
<evidence type="ECO:0000256" key="1">
    <source>
        <dbReference type="SAM" id="Coils"/>
    </source>
</evidence>
<feature type="compositionally biased region" description="Basic and acidic residues" evidence="2">
    <location>
        <begin position="222"/>
        <end position="231"/>
    </location>
</feature>
<feature type="region of interest" description="Disordered" evidence="2">
    <location>
        <begin position="156"/>
        <end position="184"/>
    </location>
</feature>
<keyword evidence="1" id="KW-0175">Coiled coil</keyword>
<feature type="region of interest" description="Disordered" evidence="2">
    <location>
        <begin position="200"/>
        <end position="231"/>
    </location>
</feature>